<feature type="coiled-coil region" evidence="2">
    <location>
        <begin position="347"/>
        <end position="374"/>
    </location>
</feature>
<keyword evidence="1 2" id="KW-0175">Coiled coil</keyword>
<accession>A0A6U8TW54</accession>
<evidence type="ECO:0000256" key="2">
    <source>
        <dbReference type="SAM" id="Coils"/>
    </source>
</evidence>
<dbReference type="EMBL" id="HBGW01084892">
    <property type="protein sequence ID" value="CAD9635970.1"/>
    <property type="molecule type" value="Transcribed_RNA"/>
</dbReference>
<name>A0A6U8TW54_9DINO</name>
<dbReference type="AlphaFoldDB" id="A0A6U8TW54"/>
<evidence type="ECO:0000259" key="3">
    <source>
        <dbReference type="Pfam" id="PF21771"/>
    </source>
</evidence>
<dbReference type="Gene3D" id="1.20.5.4090">
    <property type="match status" value="1"/>
</dbReference>
<dbReference type="PANTHER" id="PTHR32083:SF0">
    <property type="entry name" value="CILIA AND FLAGELLA-ASSOCIATED PROTEIN 58"/>
    <property type="match status" value="1"/>
</dbReference>
<dbReference type="GO" id="GO:0005856">
    <property type="term" value="C:cytoskeleton"/>
    <property type="evidence" value="ECO:0007669"/>
    <property type="project" value="TreeGrafter"/>
</dbReference>
<evidence type="ECO:0000256" key="1">
    <source>
        <dbReference type="ARBA" id="ARBA00023054"/>
    </source>
</evidence>
<dbReference type="InterPro" id="IPR049270">
    <property type="entry name" value="CFAP58_CC"/>
</dbReference>
<dbReference type="PANTHER" id="PTHR32083">
    <property type="entry name" value="CILIA AND FLAGELLA-ASSOCIATED PROTEIN 58-RELATED"/>
    <property type="match status" value="1"/>
</dbReference>
<feature type="domain" description="Cilia- and flagella-associated protein 58 central coiled coil" evidence="3">
    <location>
        <begin position="372"/>
        <end position="664"/>
    </location>
</feature>
<feature type="coiled-coil region" evidence="2">
    <location>
        <begin position="780"/>
        <end position="835"/>
    </location>
</feature>
<proteinExistence type="predicted"/>
<feature type="coiled-coil region" evidence="2">
    <location>
        <begin position="567"/>
        <end position="612"/>
    </location>
</feature>
<dbReference type="Pfam" id="PF21771">
    <property type="entry name" value="CFAP58_CC"/>
    <property type="match status" value="1"/>
</dbReference>
<sequence length="869" mass="101872">MALEDKGKEGDGDFEASAFEALERDFQEILQELVGDKSLEHFRHEYEKLHRALKKSHESEKHLIKKCRELNTEIVQNAVKVQTALKLSQEDQATITALKREIERAWKMVETSHEKEQRAKETIHNLKSEISKLGRLVEQGAGLSINQENMVNQLVQEKNDLVKHRDMLQGQVVQLQQQNSDLTGKVQTLEAERAAGGNELADLRDELSDLLDEADKQQRQKEKLDNDLKELRQTMEGRQNEINAKREEVNRNTEAIAGVQKQLLDERAEIEHLGIEKERLENARQLTKKQYHEGLSLKGKLTDENLDLHAQLQARQEEINLLGTGKERLNKLLEQNKKAKASGDVETKRLEESRNALKNEVMALTKDLDELKTQSEHDSKQIIDLLHERDILNKNVIKGDERSKAQVELVMRHKGQANTLGKDLQRWKVELQLKLHRIHELDKQREKYASELSVAKERYEDACTELKKRDNYMAQLKKSIADVKAKLSQQKNLYEAVRTDKNLYSKNLSESLEEIAEMRKKFRAMYHQIEQLKEEIKEKDKAINMQHFDLGFKTKDTEKTKDNLETHNKQQKKAQQVVEQNQQAIKKLEATIREAEVERQNQRKEFEAVTSERNILGTQLIRRNEELALLYEKIKIQESTLQKGEIQYKSRLEEIKRQRDAISTTRLDLMGAQQQAENIDDLKREVYHLQRELLQERTKVKALSEELENPMNVHRWRKLEGSDPQMYELIQKVRTLQRRLIEKTEDVAKKDFVIQEKERMHKKLQSDLKKQPGPEIEEQLEMYQETYAAKMKQMKAMQAELQTYQAQAGDYKDEIDRLTRELQEVKKKYYEQKKREQVVLDTRRGDARVIHPRHVPQVRFTGGGFNLAH</sequence>
<feature type="coiled-coil region" evidence="2">
    <location>
        <begin position="438"/>
        <end position="542"/>
    </location>
</feature>
<evidence type="ECO:0000313" key="4">
    <source>
        <dbReference type="EMBL" id="CAD9635970.1"/>
    </source>
</evidence>
<feature type="coiled-coil region" evidence="2">
    <location>
        <begin position="165"/>
        <end position="290"/>
    </location>
</feature>
<organism evidence="4">
    <name type="scientific">Zooxanthella nutricula</name>
    <dbReference type="NCBI Taxonomy" id="1333877"/>
    <lineage>
        <taxon>Eukaryota</taxon>
        <taxon>Sar</taxon>
        <taxon>Alveolata</taxon>
        <taxon>Dinophyceae</taxon>
        <taxon>Peridiniales</taxon>
        <taxon>Peridiniales incertae sedis</taxon>
        <taxon>Zooxanthella</taxon>
    </lineage>
</organism>
<reference evidence="4" key="1">
    <citation type="submission" date="2021-01" db="EMBL/GenBank/DDBJ databases">
        <authorList>
            <person name="Corre E."/>
            <person name="Pelletier E."/>
            <person name="Niang G."/>
            <person name="Scheremetjew M."/>
            <person name="Finn R."/>
            <person name="Kale V."/>
            <person name="Holt S."/>
            <person name="Cochrane G."/>
            <person name="Meng A."/>
            <person name="Brown T."/>
            <person name="Cohen L."/>
        </authorList>
    </citation>
    <scope>NUCLEOTIDE SEQUENCE</scope>
    <source>
        <strain evidence="4">RCC3387</strain>
    </source>
</reference>
<gene>
    <name evidence="4" type="ORF">BRAN1462_LOCUS53792</name>
</gene>
<protein>
    <recommendedName>
        <fullName evidence="3">Cilia- and flagella-associated protein 58 central coiled coil domain-containing protein</fullName>
    </recommendedName>
</protein>
<feature type="coiled-coil region" evidence="2">
    <location>
        <begin position="672"/>
        <end position="699"/>
    </location>
</feature>